<reference evidence="3 4" key="1">
    <citation type="journal article" date="2019" name="Int. J. Syst. Evol. Microbiol.">
        <title>The Global Catalogue of Microorganisms (GCM) 10K type strain sequencing project: providing services to taxonomists for standard genome sequencing and annotation.</title>
        <authorList>
            <consortium name="The Broad Institute Genomics Platform"/>
            <consortium name="The Broad Institute Genome Sequencing Center for Infectious Disease"/>
            <person name="Wu L."/>
            <person name="Ma J."/>
        </authorList>
    </citation>
    <scope>NUCLEOTIDE SEQUENCE [LARGE SCALE GENOMIC DNA]</scope>
    <source>
        <strain evidence="3 4">JCM 14331</strain>
    </source>
</reference>
<protein>
    <submittedName>
        <fullName evidence="3">FAD-dependent oxidoreductase</fullName>
    </submittedName>
</protein>
<sequence length="325" mass="35712">MTIAIIGAGIAGAACAAVLTEQGQQVVVFDKGRRAGGRMSSKRTEHGYLDLGAQYFTARDPAFKTQCQQWLSSGIVTHWYGRLAQVTAEGPQASPDDTLRYIGMPSMQAPVTRLLGNVDVSLGCQIDHIQFDGQHWLLHSNGAFIGRFSKLILAIPQQQAAALLNPVLPSNQTLSKLFELPALLPCWAVNIQVDQPLWPFDGIFFKQDSQLSWAARQGSKPGRCNAGHWLLHFTAEFSQQHLEADGDTIAQHAMQALKRLTDKTVTGQVSHYHRWRFAQQNPDYPIQGAVHLPELALGMAGDWLNGGRVENAWLSGRQLAQSILA</sequence>
<dbReference type="InterPro" id="IPR002937">
    <property type="entry name" value="Amino_oxidase"/>
</dbReference>
<feature type="signal peptide" evidence="1">
    <location>
        <begin position="1"/>
        <end position="16"/>
    </location>
</feature>
<dbReference type="Pfam" id="PF01593">
    <property type="entry name" value="Amino_oxidase"/>
    <property type="match status" value="1"/>
</dbReference>
<accession>A0ABN1DJG5</accession>
<dbReference type="SUPFAM" id="SSF51905">
    <property type="entry name" value="FAD/NAD(P)-binding domain"/>
    <property type="match status" value="1"/>
</dbReference>
<dbReference type="Gene3D" id="3.90.660.10">
    <property type="match status" value="1"/>
</dbReference>
<dbReference type="PANTHER" id="PTHR16128:SF5">
    <property type="entry name" value="FAD_NAD(P)-BINDING OXIDOREDUCTASE FAMILY PROTEIN"/>
    <property type="match status" value="1"/>
</dbReference>
<feature type="chain" id="PRO_5046175938" evidence="1">
    <location>
        <begin position="17"/>
        <end position="325"/>
    </location>
</feature>
<gene>
    <name evidence="3" type="ORF">GCM10009098_10940</name>
</gene>
<evidence type="ECO:0000313" key="3">
    <source>
        <dbReference type="EMBL" id="GAA0545209.1"/>
    </source>
</evidence>
<evidence type="ECO:0000256" key="1">
    <source>
        <dbReference type="SAM" id="SignalP"/>
    </source>
</evidence>
<evidence type="ECO:0000259" key="2">
    <source>
        <dbReference type="Pfam" id="PF01593"/>
    </source>
</evidence>
<proteinExistence type="predicted"/>
<dbReference type="Proteomes" id="UP001501169">
    <property type="component" value="Unassembled WGS sequence"/>
</dbReference>
<keyword evidence="4" id="KW-1185">Reference proteome</keyword>
<organism evidence="3 4">
    <name type="scientific">Rheinheimera aquimaris</name>
    <dbReference type="NCBI Taxonomy" id="412437"/>
    <lineage>
        <taxon>Bacteria</taxon>
        <taxon>Pseudomonadati</taxon>
        <taxon>Pseudomonadota</taxon>
        <taxon>Gammaproteobacteria</taxon>
        <taxon>Chromatiales</taxon>
        <taxon>Chromatiaceae</taxon>
        <taxon>Rheinheimera</taxon>
    </lineage>
</organism>
<feature type="domain" description="Amine oxidase" evidence="2">
    <location>
        <begin position="107"/>
        <end position="324"/>
    </location>
</feature>
<keyword evidence="1" id="KW-0732">Signal</keyword>
<dbReference type="PRINTS" id="PR00419">
    <property type="entry name" value="ADXRDTASE"/>
</dbReference>
<name>A0ABN1DJG5_9GAMM</name>
<dbReference type="InterPro" id="IPR036188">
    <property type="entry name" value="FAD/NAD-bd_sf"/>
</dbReference>
<evidence type="ECO:0000313" key="4">
    <source>
        <dbReference type="Proteomes" id="UP001501169"/>
    </source>
</evidence>
<dbReference type="PANTHER" id="PTHR16128">
    <property type="entry name" value="FAD/NAD(P)-BINDING OXIDOREDUCTASE FAMILY PROTEIN"/>
    <property type="match status" value="1"/>
</dbReference>
<dbReference type="RefSeq" id="WP_226766103.1">
    <property type="nucleotide sequence ID" value="NZ_BAAAEO010000002.1"/>
</dbReference>
<dbReference type="Pfam" id="PF13450">
    <property type="entry name" value="NAD_binding_8"/>
    <property type="match status" value="1"/>
</dbReference>
<dbReference type="Gene3D" id="3.50.50.60">
    <property type="entry name" value="FAD/NAD(P)-binding domain"/>
    <property type="match status" value="1"/>
</dbReference>
<dbReference type="EMBL" id="BAAAEO010000002">
    <property type="protein sequence ID" value="GAA0545209.1"/>
    <property type="molecule type" value="Genomic_DNA"/>
</dbReference>
<comment type="caution">
    <text evidence="3">The sequence shown here is derived from an EMBL/GenBank/DDBJ whole genome shotgun (WGS) entry which is preliminary data.</text>
</comment>